<evidence type="ECO:0008006" key="4">
    <source>
        <dbReference type="Google" id="ProtNLM"/>
    </source>
</evidence>
<name>A0ABP1E1B2_9APHY</name>
<keyword evidence="3" id="KW-1185">Reference proteome</keyword>
<evidence type="ECO:0000313" key="3">
    <source>
        <dbReference type="Proteomes" id="UP001497453"/>
    </source>
</evidence>
<dbReference type="PANTHER" id="PTHR33099:SF14">
    <property type="entry name" value="PROLYL 4-HYDROXYLASE ALPHA SUBUNIT FE(2+) 2OG DIOXYGENASE DOMAIN-CONTAINING PROTEIN"/>
    <property type="match status" value="1"/>
</dbReference>
<gene>
    <name evidence="2" type="ORF">GFSPODELE1_LOCUS9499</name>
</gene>
<dbReference type="PANTHER" id="PTHR33099">
    <property type="entry name" value="FE2OG DIOXYGENASE DOMAIN-CONTAINING PROTEIN"/>
    <property type="match status" value="1"/>
</dbReference>
<dbReference type="Gene3D" id="2.60.120.620">
    <property type="entry name" value="q2cbj1_9rhob like domain"/>
    <property type="match status" value="1"/>
</dbReference>
<protein>
    <recommendedName>
        <fullName evidence="4">Prolyl 4-hydroxylase alpha subunit Fe(2+) 2OG dioxygenase domain-containing protein</fullName>
    </recommendedName>
</protein>
<dbReference type="Proteomes" id="UP001497453">
    <property type="component" value="Chromosome 7"/>
</dbReference>
<evidence type="ECO:0000313" key="2">
    <source>
        <dbReference type="EMBL" id="CAL1713821.1"/>
    </source>
</evidence>
<accession>A0ABP1E1B2</accession>
<feature type="compositionally biased region" description="Acidic residues" evidence="1">
    <location>
        <begin position="122"/>
        <end position="133"/>
    </location>
</feature>
<sequence length="535" mass="60493">MVIHQSSCPISGLDRIKTTKRTQDVKILSLQFPRRDRLVPNNAPRKLKSIGSCGSLIKKYTDERELDSLVDIPEAVDDLSKLYSDNMKEFAAGFLPTRFTLTIARAGIDFSSEIVPFKEPEDQPSDEGSYTEDELAKTRGDSETLLKGWYEHADVSGYGDVRSQTNKVDPNVRNAKDIPAGDFTVSENLYSEIERIWAEQFLPGSVRVEPYKIHLYGPGGKFKEHRDTPEKDLVGTFLIGLGDSTTGTYGNLSVGRFWTGLKAYPGSWVAFYPDVAHEVKELEDGYRAVIAFKIFCEDAPASMGISQPSFQAKTALEQSLFDQMKESLSRLEAPYGILLQHKYCLDTTELSGLDSILYAAASSLVSDITSNDRIHKVHFLPVLINVDFRMEDYDSSEIERITAEVFPLTQTHIDALVADASKSFRSPEFVEEREYIFGNQRERLEARERRHDDGEETNTLDVDVSNTPFRWLTQSKPIPFYSLDLQGNKLTWNIDEQEGVELLGNCSRPESADSIYLSYAMIVMPYKKRVRDTQQ</sequence>
<organism evidence="2 3">
    <name type="scientific">Somion occarium</name>
    <dbReference type="NCBI Taxonomy" id="3059160"/>
    <lineage>
        <taxon>Eukaryota</taxon>
        <taxon>Fungi</taxon>
        <taxon>Dikarya</taxon>
        <taxon>Basidiomycota</taxon>
        <taxon>Agaricomycotina</taxon>
        <taxon>Agaricomycetes</taxon>
        <taxon>Polyporales</taxon>
        <taxon>Cerrenaceae</taxon>
        <taxon>Somion</taxon>
    </lineage>
</organism>
<reference evidence="3" key="1">
    <citation type="submission" date="2024-04" db="EMBL/GenBank/DDBJ databases">
        <authorList>
            <person name="Shaw F."/>
            <person name="Minotto A."/>
        </authorList>
    </citation>
    <scope>NUCLEOTIDE SEQUENCE [LARGE SCALE GENOMIC DNA]</scope>
</reference>
<feature type="region of interest" description="Disordered" evidence="1">
    <location>
        <begin position="117"/>
        <end position="137"/>
    </location>
</feature>
<proteinExistence type="predicted"/>
<evidence type="ECO:0000256" key="1">
    <source>
        <dbReference type="SAM" id="MobiDB-lite"/>
    </source>
</evidence>
<dbReference type="EMBL" id="OZ037950">
    <property type="protein sequence ID" value="CAL1713821.1"/>
    <property type="molecule type" value="Genomic_DNA"/>
</dbReference>